<gene>
    <name evidence="9" type="ORF">BHU25_02010</name>
</gene>
<proteinExistence type="predicted"/>
<dbReference type="InterPro" id="IPR003667">
    <property type="entry name" value="NqrDE/RnfAE"/>
</dbReference>
<dbReference type="EMBL" id="MOAM01000005">
    <property type="protein sequence ID" value="ROL78445.1"/>
    <property type="molecule type" value="Genomic_DNA"/>
</dbReference>
<comment type="caution">
    <text evidence="9">The sequence shown here is derived from an EMBL/GenBank/DDBJ whole genome shotgun (WGS) entry which is preliminary data.</text>
</comment>
<evidence type="ECO:0000256" key="4">
    <source>
        <dbReference type="ARBA" id="ARBA00022692"/>
    </source>
</evidence>
<feature type="transmembrane region" description="Helical" evidence="8">
    <location>
        <begin position="84"/>
        <end position="102"/>
    </location>
</feature>
<feature type="transmembrane region" description="Helical" evidence="8">
    <location>
        <begin position="114"/>
        <end position="132"/>
    </location>
</feature>
<comment type="subcellular location">
    <subcellularLocation>
        <location evidence="1">Endomembrane system</location>
        <topology evidence="1">Multi-pass membrane protein</topology>
    </subcellularLocation>
</comment>
<keyword evidence="2" id="KW-0813">Transport</keyword>
<dbReference type="GO" id="GO:0012505">
    <property type="term" value="C:endomembrane system"/>
    <property type="evidence" value="ECO:0007669"/>
    <property type="project" value="UniProtKB-SubCell"/>
</dbReference>
<dbReference type="GO" id="GO:0005886">
    <property type="term" value="C:plasma membrane"/>
    <property type="evidence" value="ECO:0007669"/>
    <property type="project" value="TreeGrafter"/>
</dbReference>
<keyword evidence="3" id="KW-0997">Cell inner membrane</keyword>
<name>A0A423DZQ8_9PSED</name>
<dbReference type="Pfam" id="PF02508">
    <property type="entry name" value="Rnf-Nqr"/>
    <property type="match status" value="1"/>
</dbReference>
<evidence type="ECO:0000256" key="7">
    <source>
        <dbReference type="ARBA" id="ARBA00023136"/>
    </source>
</evidence>
<evidence type="ECO:0000256" key="5">
    <source>
        <dbReference type="ARBA" id="ARBA00022967"/>
    </source>
</evidence>
<keyword evidence="4 8" id="KW-0812">Transmembrane</keyword>
<evidence type="ECO:0000313" key="9">
    <source>
        <dbReference type="EMBL" id="ROL78445.1"/>
    </source>
</evidence>
<feature type="transmembrane region" description="Helical" evidence="8">
    <location>
        <begin position="55"/>
        <end position="78"/>
    </location>
</feature>
<protein>
    <submittedName>
        <fullName evidence="9">NADH:quinone oxidoreductase</fullName>
    </submittedName>
</protein>
<evidence type="ECO:0000256" key="8">
    <source>
        <dbReference type="SAM" id="Phobius"/>
    </source>
</evidence>
<feature type="transmembrane region" description="Helical" evidence="8">
    <location>
        <begin position="26"/>
        <end position="43"/>
    </location>
</feature>
<dbReference type="PANTHER" id="PTHR30586">
    <property type="entry name" value="ELECTRON TRANSPORT COMPLEX PROTEIN RNFE"/>
    <property type="match status" value="1"/>
</dbReference>
<keyword evidence="3" id="KW-1003">Cell membrane</keyword>
<dbReference type="Proteomes" id="UP000285286">
    <property type="component" value="Unassembled WGS sequence"/>
</dbReference>
<dbReference type="RefSeq" id="WP_123564601.1">
    <property type="nucleotide sequence ID" value="NZ_MOAM01000005.1"/>
</dbReference>
<feature type="transmembrane region" description="Helical" evidence="8">
    <location>
        <begin position="138"/>
        <end position="158"/>
    </location>
</feature>
<dbReference type="PANTHER" id="PTHR30586:SF0">
    <property type="entry name" value="ION-TRANSLOCATING OXIDOREDUCTASE COMPLEX SUBUNIT E"/>
    <property type="match status" value="1"/>
</dbReference>
<dbReference type="PIRSF" id="PIRSF006102">
    <property type="entry name" value="NQR_DE"/>
    <property type="match status" value="1"/>
</dbReference>
<accession>A0A423DZQ8</accession>
<dbReference type="AlphaFoldDB" id="A0A423DZQ8"/>
<keyword evidence="5" id="KW-1278">Translocase</keyword>
<sequence length="174" mass="18831">MNRQWLAAISLAPVLGATQTLLQASTMALLSLLAVGLHRLCMTPLRKQLDADARLFASVLLAALLVTCLELGLRAWALPLALELGRYPALIAIQCLLFELALGDNARWRTAATTLAAFAALCMAVGFTRQLLSEFAHLRLAGMLPGALILLGLILALYNRVCQRRALSRRQGTL</sequence>
<organism evidence="9 10">
    <name type="scientific">Pseudomonas vranovensis</name>
    <dbReference type="NCBI Taxonomy" id="321661"/>
    <lineage>
        <taxon>Bacteria</taxon>
        <taxon>Pseudomonadati</taxon>
        <taxon>Pseudomonadota</taxon>
        <taxon>Gammaproteobacteria</taxon>
        <taxon>Pseudomonadales</taxon>
        <taxon>Pseudomonadaceae</taxon>
        <taxon>Pseudomonas</taxon>
    </lineage>
</organism>
<evidence type="ECO:0000313" key="10">
    <source>
        <dbReference type="Proteomes" id="UP000285286"/>
    </source>
</evidence>
<keyword evidence="7 8" id="KW-0472">Membrane</keyword>
<keyword evidence="10" id="KW-1185">Reference proteome</keyword>
<reference evidence="9 10" key="1">
    <citation type="submission" date="2016-10" db="EMBL/GenBank/DDBJ databases">
        <title>Comparative genome analysis of multiple Pseudomonas spp. focuses on biocontrol and plant growth promoting traits.</title>
        <authorList>
            <person name="Tao X.-Y."/>
            <person name="Taylor C.G."/>
        </authorList>
    </citation>
    <scope>NUCLEOTIDE SEQUENCE [LARGE SCALE GENOMIC DNA]</scope>
    <source>
        <strain evidence="9 10">15D11</strain>
    </source>
</reference>
<evidence type="ECO:0000256" key="2">
    <source>
        <dbReference type="ARBA" id="ARBA00022448"/>
    </source>
</evidence>
<keyword evidence="6 8" id="KW-1133">Transmembrane helix</keyword>
<evidence type="ECO:0000256" key="3">
    <source>
        <dbReference type="ARBA" id="ARBA00022519"/>
    </source>
</evidence>
<evidence type="ECO:0000256" key="6">
    <source>
        <dbReference type="ARBA" id="ARBA00022989"/>
    </source>
</evidence>
<evidence type="ECO:0000256" key="1">
    <source>
        <dbReference type="ARBA" id="ARBA00004127"/>
    </source>
</evidence>